<dbReference type="Pfam" id="PF06114">
    <property type="entry name" value="Peptidase_M78"/>
    <property type="match status" value="1"/>
</dbReference>
<dbReference type="Proteomes" id="UP000218287">
    <property type="component" value="Plasmid Plasmid1 dna"/>
</dbReference>
<dbReference type="OrthoDB" id="572608at2"/>
<evidence type="ECO:0000313" key="3">
    <source>
        <dbReference type="Proteomes" id="UP000218287"/>
    </source>
</evidence>
<reference evidence="2 3" key="1">
    <citation type="submission" date="2017-06" db="EMBL/GenBank/DDBJ databases">
        <title>Genome sequencing of cyanobaciteial culture collection at National Institute for Environmental Studies (NIES).</title>
        <authorList>
            <person name="Hirose Y."/>
            <person name="Shimura Y."/>
            <person name="Fujisawa T."/>
            <person name="Nakamura Y."/>
            <person name="Kawachi M."/>
        </authorList>
    </citation>
    <scope>NUCLEOTIDE SEQUENCE [LARGE SCALE GENOMIC DNA]</scope>
    <source>
        <strain evidence="2 3">NIES-21</strain>
        <plasmid evidence="3">Plasmid1 dna</plasmid>
    </source>
</reference>
<evidence type="ECO:0000313" key="2">
    <source>
        <dbReference type="EMBL" id="BAY19869.1"/>
    </source>
</evidence>
<keyword evidence="2" id="KW-0614">Plasmid</keyword>
<accession>A0A1Z4GQV1</accession>
<geneLocation type="plasmid" evidence="3">
    <name>Plasmid1 dna</name>
</geneLocation>
<dbReference type="EMBL" id="AP018175">
    <property type="protein sequence ID" value="BAY19869.1"/>
    <property type="molecule type" value="Genomic_DNA"/>
</dbReference>
<dbReference type="Gene3D" id="1.10.10.2910">
    <property type="match status" value="1"/>
</dbReference>
<sequence length="191" mass="21924">MPVKTKFRRGFKKEASAYSKEFRAELGLKPHDPLCPWQLAEHLAIPIVPLSEFQNKIPDEVRYLTEKDTKSFSAITVFYGTQRIIVHNDAHSLLRQASNVSHELSHGILQHQPDEVFNECGCRNFNQEYEDEANWLGPALLISEEAALHIVKTAMTIDEAVEYYRASKEVINMRINVTGARKRISSRWRAS</sequence>
<dbReference type="InterPro" id="IPR010359">
    <property type="entry name" value="IrrE_HExxH"/>
</dbReference>
<proteinExistence type="predicted"/>
<protein>
    <recommendedName>
        <fullName evidence="1">IrrE N-terminal-like domain-containing protein</fullName>
    </recommendedName>
</protein>
<organism evidence="2 3">
    <name type="scientific">Anabaenopsis circularis NIES-21</name>
    <dbReference type="NCBI Taxonomy" id="1085406"/>
    <lineage>
        <taxon>Bacteria</taxon>
        <taxon>Bacillati</taxon>
        <taxon>Cyanobacteriota</taxon>
        <taxon>Cyanophyceae</taxon>
        <taxon>Nostocales</taxon>
        <taxon>Nodulariaceae</taxon>
        <taxon>Anabaenopsis</taxon>
    </lineage>
</organism>
<dbReference type="AlphaFoldDB" id="A0A1Z4GQV1"/>
<keyword evidence="3" id="KW-1185">Reference proteome</keyword>
<gene>
    <name evidence="2" type="ORF">NIES21_57390</name>
</gene>
<evidence type="ECO:0000259" key="1">
    <source>
        <dbReference type="Pfam" id="PF06114"/>
    </source>
</evidence>
<feature type="domain" description="IrrE N-terminal-like" evidence="1">
    <location>
        <begin position="65"/>
        <end position="176"/>
    </location>
</feature>
<name>A0A1Z4GQV1_9CYAN</name>